<dbReference type="InterPro" id="IPR014916">
    <property type="entry name" value="KapB"/>
</dbReference>
<organism evidence="1 2">
    <name type="scientific">Metabacillus arenae</name>
    <dbReference type="NCBI Taxonomy" id="2771434"/>
    <lineage>
        <taxon>Bacteria</taxon>
        <taxon>Bacillati</taxon>
        <taxon>Bacillota</taxon>
        <taxon>Bacilli</taxon>
        <taxon>Bacillales</taxon>
        <taxon>Bacillaceae</taxon>
        <taxon>Metabacillus</taxon>
    </lineage>
</organism>
<dbReference type="SUPFAM" id="SSF141251">
    <property type="entry name" value="Kinase-associated protein B-like"/>
    <property type="match status" value="1"/>
</dbReference>
<name>A0A926NRI3_9BACI</name>
<dbReference type="Pfam" id="PF08810">
    <property type="entry name" value="KapB"/>
    <property type="match status" value="1"/>
</dbReference>
<accession>A0A926NRI3</accession>
<sequence length="126" mass="14403">MGQSFQIGDIVKGHYKTGTYVGEVTAVRPQQYLVKIKAVLKHPAQGDLHNHKEADVPLFHERRALALNEQTNIPAQMVRKYEEAVPDYNSSLKNAISELMIELTKDDSTWAKKSMVNLKQLEMEYF</sequence>
<keyword evidence="1" id="KW-0418">Kinase</keyword>
<keyword evidence="1" id="KW-0449">Lipoprotein</keyword>
<dbReference type="Proteomes" id="UP000626844">
    <property type="component" value="Unassembled WGS sequence"/>
</dbReference>
<dbReference type="SMART" id="SM01298">
    <property type="entry name" value="KapB"/>
    <property type="match status" value="1"/>
</dbReference>
<dbReference type="RefSeq" id="WP_191160919.1">
    <property type="nucleotide sequence ID" value="NZ_JACXAI010000033.1"/>
</dbReference>
<keyword evidence="1" id="KW-0808">Transferase</keyword>
<dbReference type="EMBL" id="JACXAI010000033">
    <property type="protein sequence ID" value="MBD1382581.1"/>
    <property type="molecule type" value="Genomic_DNA"/>
</dbReference>
<dbReference type="InterPro" id="IPR038080">
    <property type="entry name" value="KapB_sf"/>
</dbReference>
<keyword evidence="2" id="KW-1185">Reference proteome</keyword>
<comment type="caution">
    <text evidence="1">The sequence shown here is derived from an EMBL/GenBank/DDBJ whole genome shotgun (WGS) entry which is preliminary data.</text>
</comment>
<reference evidence="1" key="1">
    <citation type="submission" date="2020-09" db="EMBL/GenBank/DDBJ databases">
        <title>A novel bacterium of genus Bacillus, isolated from South China Sea.</title>
        <authorList>
            <person name="Huang H."/>
            <person name="Mo K."/>
            <person name="Hu Y."/>
        </authorList>
    </citation>
    <scope>NUCLEOTIDE SEQUENCE</scope>
    <source>
        <strain evidence="1">IB182487</strain>
    </source>
</reference>
<dbReference type="GO" id="GO:0016301">
    <property type="term" value="F:kinase activity"/>
    <property type="evidence" value="ECO:0007669"/>
    <property type="project" value="UniProtKB-KW"/>
</dbReference>
<evidence type="ECO:0000313" key="1">
    <source>
        <dbReference type="EMBL" id="MBD1382581.1"/>
    </source>
</evidence>
<evidence type="ECO:0000313" key="2">
    <source>
        <dbReference type="Proteomes" id="UP000626844"/>
    </source>
</evidence>
<proteinExistence type="predicted"/>
<protein>
    <submittedName>
        <fullName evidence="1">Kinase-associated lipoprotein B</fullName>
    </submittedName>
</protein>
<gene>
    <name evidence="1" type="ORF">IC621_20465</name>
</gene>
<dbReference type="AlphaFoldDB" id="A0A926NRI3"/>
<dbReference type="Gene3D" id="2.30.30.430">
    <property type="entry name" value="Kinase associated protein B domain"/>
    <property type="match status" value="1"/>
</dbReference>